<dbReference type="Proteomes" id="UP000286947">
    <property type="component" value="Unassembled WGS sequence"/>
</dbReference>
<evidence type="ECO:0000313" key="2">
    <source>
        <dbReference type="Proteomes" id="UP000286947"/>
    </source>
</evidence>
<evidence type="ECO:0000313" key="1">
    <source>
        <dbReference type="EMBL" id="RUS65902.1"/>
    </source>
</evidence>
<comment type="caution">
    <text evidence="1">The sequence shown here is derived from an EMBL/GenBank/DDBJ whole genome shotgun (WGS) entry which is preliminary data.</text>
</comment>
<protein>
    <submittedName>
        <fullName evidence="1">Uncharacterized protein</fullName>
    </submittedName>
</protein>
<dbReference type="AlphaFoldDB" id="A0A433SAZ8"/>
<sequence>MIPVSWVLYFIKNSFLNYLNFKFEHSQFLLNTLELE</sequence>
<reference evidence="1 2" key="1">
    <citation type="submission" date="2018-01" db="EMBL/GenBank/DDBJ databases">
        <title>Saezia sanguinis gen. nov., sp. nov., in the order Burkholderiales isolated from human blood.</title>
        <authorList>
            <person name="Medina-Pascual M.J."/>
            <person name="Valdezate S."/>
            <person name="Monzon S."/>
            <person name="Cuesta I."/>
            <person name="Carrasco G."/>
            <person name="Villalon P."/>
            <person name="Saez-Nieto J.A."/>
        </authorList>
    </citation>
    <scope>NUCLEOTIDE SEQUENCE [LARGE SCALE GENOMIC DNA]</scope>
    <source>
        <strain evidence="1 2">CNM695-12</strain>
    </source>
</reference>
<accession>A0A433SAZ8</accession>
<gene>
    <name evidence="1" type="ORF">CUZ56_02502</name>
</gene>
<dbReference type="EMBL" id="PQSP01000008">
    <property type="protein sequence ID" value="RUS65902.1"/>
    <property type="molecule type" value="Genomic_DNA"/>
</dbReference>
<organism evidence="1 2">
    <name type="scientific">Saezia sanguinis</name>
    <dbReference type="NCBI Taxonomy" id="1965230"/>
    <lineage>
        <taxon>Bacteria</taxon>
        <taxon>Pseudomonadati</taxon>
        <taxon>Pseudomonadota</taxon>
        <taxon>Betaproteobacteria</taxon>
        <taxon>Burkholderiales</taxon>
        <taxon>Saeziaceae</taxon>
        <taxon>Saezia</taxon>
    </lineage>
</organism>
<keyword evidence="2" id="KW-1185">Reference proteome</keyword>
<proteinExistence type="predicted"/>
<name>A0A433SAZ8_9BURK</name>